<proteinExistence type="predicted"/>
<protein>
    <recommendedName>
        <fullName evidence="3">SOS response associated peptidase (SRAP)</fullName>
    </recommendedName>
</protein>
<evidence type="ECO:0000313" key="2">
    <source>
        <dbReference type="Proteomes" id="UP000184000"/>
    </source>
</evidence>
<dbReference type="RefSeq" id="WP_083380739.1">
    <property type="nucleotide sequence ID" value="NZ_FQXA01000002.1"/>
</dbReference>
<sequence length="141" mass="16136">MCGGVEARDAERSFKVYFPSPKAAFPVMLEGGEALGWVKWGRRREEAGRGPQGGWARLETVEWGGWDKYRPQRALGLIDRYMEKDASRKSHWFDMQPGYGLDCLVLGEGEARRVYVVTSTPPEAYAWIHDRWPMVRNLETG</sequence>
<dbReference type="AlphaFoldDB" id="A0A1M5MPT2"/>
<dbReference type="Proteomes" id="UP000184000">
    <property type="component" value="Unassembled WGS sequence"/>
</dbReference>
<name>A0A1M5MPT2_9GAMM</name>
<organism evidence="1 2">
    <name type="scientific">Stutzerimonas xanthomarina DSM 18231</name>
    <dbReference type="NCBI Taxonomy" id="1403346"/>
    <lineage>
        <taxon>Bacteria</taxon>
        <taxon>Pseudomonadati</taxon>
        <taxon>Pseudomonadota</taxon>
        <taxon>Gammaproteobacteria</taxon>
        <taxon>Pseudomonadales</taxon>
        <taxon>Pseudomonadaceae</taxon>
        <taxon>Stutzerimonas</taxon>
    </lineage>
</organism>
<accession>A0A1M5MPT2</accession>
<dbReference type="EMBL" id="FQXA01000002">
    <property type="protein sequence ID" value="SHG79420.1"/>
    <property type="molecule type" value="Genomic_DNA"/>
</dbReference>
<dbReference type="InterPro" id="IPR036590">
    <property type="entry name" value="SRAP-like"/>
</dbReference>
<dbReference type="GeneID" id="98638196"/>
<dbReference type="SUPFAM" id="SSF143081">
    <property type="entry name" value="BB1717-like"/>
    <property type="match status" value="1"/>
</dbReference>
<reference evidence="1 2" key="1">
    <citation type="submission" date="2016-11" db="EMBL/GenBank/DDBJ databases">
        <authorList>
            <person name="Jaros S."/>
            <person name="Januszkiewicz K."/>
            <person name="Wedrychowicz H."/>
        </authorList>
    </citation>
    <scope>NUCLEOTIDE SEQUENCE [LARGE SCALE GENOMIC DNA]</scope>
    <source>
        <strain evidence="1 2">DSM 18231</strain>
    </source>
</reference>
<gene>
    <name evidence="1" type="ORF">SAMN02744645_1420</name>
</gene>
<evidence type="ECO:0008006" key="3">
    <source>
        <dbReference type="Google" id="ProtNLM"/>
    </source>
</evidence>
<evidence type="ECO:0000313" key="1">
    <source>
        <dbReference type="EMBL" id="SHG79420.1"/>
    </source>
</evidence>